<proteinExistence type="predicted"/>
<keyword evidence="2" id="KW-1185">Reference proteome</keyword>
<name>A0A839EBE6_9MICO</name>
<evidence type="ECO:0000313" key="1">
    <source>
        <dbReference type="EMBL" id="MBA8847038.1"/>
    </source>
</evidence>
<evidence type="ECO:0000313" key="2">
    <source>
        <dbReference type="Proteomes" id="UP000585905"/>
    </source>
</evidence>
<sequence>MNEIQTTRPNMPSWAVKVDDDSSIDKDGNPIVYYFGAGDDVYLVRADSITPEGVQIGPLEVVVCFGGDSVQTDVKPTTGSEMRDLADELYQLSYVVDAEQGTPVTPDESDTLVAKFDEDNHDCHRFAMPTGSASVYVWHNTGEAPDLAVNAEQSNLTPGDVTRIVRALRAAEAFHATLTARPTLRPVN</sequence>
<protein>
    <submittedName>
        <fullName evidence="1">Uncharacterized protein</fullName>
    </submittedName>
</protein>
<dbReference type="AlphaFoldDB" id="A0A839EBE6"/>
<reference evidence="1 2" key="1">
    <citation type="submission" date="2020-07" db="EMBL/GenBank/DDBJ databases">
        <title>Sequencing the genomes of 1000 actinobacteria strains.</title>
        <authorList>
            <person name="Klenk H.-P."/>
        </authorList>
    </citation>
    <scope>NUCLEOTIDE SEQUENCE [LARGE SCALE GENOMIC DNA]</scope>
    <source>
        <strain evidence="1 2">DSM 19663</strain>
    </source>
</reference>
<gene>
    <name evidence="1" type="ORF">FHX53_000602</name>
</gene>
<dbReference type="EMBL" id="JACGWX010000001">
    <property type="protein sequence ID" value="MBA8847038.1"/>
    <property type="molecule type" value="Genomic_DNA"/>
</dbReference>
<accession>A0A839EBE6</accession>
<organism evidence="1 2">
    <name type="scientific">Microcella alkalica</name>
    <dbReference type="NCBI Taxonomy" id="355930"/>
    <lineage>
        <taxon>Bacteria</taxon>
        <taxon>Bacillati</taxon>
        <taxon>Actinomycetota</taxon>
        <taxon>Actinomycetes</taxon>
        <taxon>Micrococcales</taxon>
        <taxon>Microbacteriaceae</taxon>
        <taxon>Microcella</taxon>
    </lineage>
</organism>
<comment type="caution">
    <text evidence="1">The sequence shown here is derived from an EMBL/GenBank/DDBJ whole genome shotgun (WGS) entry which is preliminary data.</text>
</comment>
<dbReference type="Proteomes" id="UP000585905">
    <property type="component" value="Unassembled WGS sequence"/>
</dbReference>
<dbReference type="RefSeq" id="WP_182489858.1">
    <property type="nucleotide sequence ID" value="NZ_BAAAOV010000007.1"/>
</dbReference>